<comment type="pathway">
    <text evidence="7">Protein modification; protein glycosylation.</text>
</comment>
<evidence type="ECO:0000256" key="5">
    <source>
        <dbReference type="ARBA" id="ARBA00022989"/>
    </source>
</evidence>
<evidence type="ECO:0000256" key="4">
    <source>
        <dbReference type="ARBA" id="ARBA00022824"/>
    </source>
</evidence>
<dbReference type="PANTHER" id="PTHR16433">
    <property type="entry name" value="DOLICHOL-PHOSPHATE MANNOSYLTRANSFERASE SUBUNIT 3"/>
    <property type="match status" value="1"/>
</dbReference>
<evidence type="ECO:0000256" key="6">
    <source>
        <dbReference type="ARBA" id="ARBA00023136"/>
    </source>
</evidence>
<dbReference type="PANTHER" id="PTHR16433:SF0">
    <property type="entry name" value="DOLICHOL-PHOSPHATE MANNOSYLTRANSFERASE SUBUNIT 3"/>
    <property type="match status" value="1"/>
</dbReference>
<keyword evidence="4 7" id="KW-0256">Endoplasmic reticulum</keyword>
<evidence type="ECO:0000256" key="2">
    <source>
        <dbReference type="ARBA" id="ARBA00010430"/>
    </source>
</evidence>
<evidence type="ECO:0000313" key="8">
    <source>
        <dbReference type="EMBL" id="BAN21282.1"/>
    </source>
</evidence>
<dbReference type="UniPathway" id="UPA00378"/>
<comment type="subcellular location">
    <subcellularLocation>
        <location evidence="1 7">Endoplasmic reticulum membrane</location>
        <topology evidence="1 7">Multi-pass membrane protein</topology>
    </subcellularLocation>
</comment>
<keyword evidence="5 7" id="KW-1133">Transmembrane helix</keyword>
<feature type="transmembrane region" description="Helical" evidence="7">
    <location>
        <begin position="6"/>
        <end position="23"/>
    </location>
</feature>
<evidence type="ECO:0000256" key="7">
    <source>
        <dbReference type="RuleBase" id="RU365085"/>
    </source>
</evidence>
<evidence type="ECO:0000256" key="1">
    <source>
        <dbReference type="ARBA" id="ARBA00004477"/>
    </source>
</evidence>
<name>R4WTP2_RIPPE</name>
<sequence length="93" mass="10837">MTKLAEWLTGITLYLGIWISLLSRTKQNDALSERWNNIILFLPFITLLVFGIYSLSIILWRVYNFNDCPEAAKELQEQIIEAKNDLKSKGLKF</sequence>
<dbReference type="Pfam" id="PF08285">
    <property type="entry name" value="DPM3"/>
    <property type="match status" value="1"/>
</dbReference>
<dbReference type="EMBL" id="AK418067">
    <property type="protein sequence ID" value="BAN21282.1"/>
    <property type="molecule type" value="mRNA"/>
</dbReference>
<accession>R4WTP2</accession>
<dbReference type="GO" id="GO:0006506">
    <property type="term" value="P:GPI anchor biosynthetic process"/>
    <property type="evidence" value="ECO:0007669"/>
    <property type="project" value="TreeGrafter"/>
</dbReference>
<comment type="function">
    <text evidence="7">Stabilizer subunit of the dolichol-phosphate mannose (DPM) synthase complex; tethers catalytic subunit to the ER.</text>
</comment>
<organism evidence="8">
    <name type="scientific">Riptortus pedestris</name>
    <name type="common">Bean bug</name>
    <dbReference type="NCBI Taxonomy" id="329032"/>
    <lineage>
        <taxon>Eukaryota</taxon>
        <taxon>Metazoa</taxon>
        <taxon>Ecdysozoa</taxon>
        <taxon>Arthropoda</taxon>
        <taxon>Hexapoda</taxon>
        <taxon>Insecta</taxon>
        <taxon>Pterygota</taxon>
        <taxon>Neoptera</taxon>
        <taxon>Paraneoptera</taxon>
        <taxon>Hemiptera</taxon>
        <taxon>Heteroptera</taxon>
        <taxon>Panheteroptera</taxon>
        <taxon>Pentatomomorpha</taxon>
        <taxon>Coreoidea</taxon>
        <taxon>Alydidae</taxon>
        <taxon>Riptortus</taxon>
    </lineage>
</organism>
<dbReference type="InterPro" id="IPR013174">
    <property type="entry name" value="DPM3"/>
</dbReference>
<reference evidence="8" key="1">
    <citation type="journal article" date="2013" name="PLoS ONE">
        <title>Gene expression in gut symbiotic organ of stinkbug affected by extracellular bacterial symbiont.</title>
        <authorList>
            <person name="Futahashi R."/>
            <person name="Tanaka K."/>
            <person name="Tanahashi M."/>
            <person name="Nikoh N."/>
            <person name="Kikuchi Y."/>
            <person name="Lee B.L."/>
            <person name="Fukatsu T."/>
        </authorList>
    </citation>
    <scope>NUCLEOTIDE SEQUENCE</scope>
    <source>
        <tissue evidence="8">Midgut</tissue>
    </source>
</reference>
<keyword evidence="3 7" id="KW-0812">Transmembrane</keyword>
<protein>
    <recommendedName>
        <fullName evidence="7">Dolichol-phosphate mannosyltransferase subunit 3</fullName>
    </recommendedName>
</protein>
<dbReference type="GO" id="GO:0033185">
    <property type="term" value="C:dolichol-phosphate-mannose synthase complex"/>
    <property type="evidence" value="ECO:0007669"/>
    <property type="project" value="TreeGrafter"/>
</dbReference>
<dbReference type="AlphaFoldDB" id="R4WTP2"/>
<proteinExistence type="evidence at transcript level"/>
<dbReference type="GO" id="GO:0005789">
    <property type="term" value="C:endoplasmic reticulum membrane"/>
    <property type="evidence" value="ECO:0007669"/>
    <property type="project" value="UniProtKB-SubCell"/>
</dbReference>
<keyword evidence="6 7" id="KW-0472">Membrane</keyword>
<evidence type="ECO:0000256" key="3">
    <source>
        <dbReference type="ARBA" id="ARBA00022692"/>
    </source>
</evidence>
<comment type="subunit">
    <text evidence="7">Component of the dolichol-phosphate mannose (DPM) synthase complex.</text>
</comment>
<feature type="transmembrane region" description="Helical" evidence="7">
    <location>
        <begin position="35"/>
        <end position="60"/>
    </location>
</feature>
<comment type="similarity">
    <text evidence="2 7">Belongs to the DPM3 family.</text>
</comment>